<reference evidence="2" key="1">
    <citation type="submission" date="2015-06" db="EMBL/GenBank/DDBJ databases">
        <authorList>
            <person name="Joergensen T."/>
        </authorList>
    </citation>
    <scope>NUCLEOTIDE SEQUENCE</scope>
    <source>
        <plasmid evidence="2">pRGFK1377</plasmid>
    </source>
</reference>
<dbReference type="InterPro" id="IPR000989">
    <property type="entry name" value="Rep"/>
</dbReference>
<dbReference type="Pfam" id="PF01446">
    <property type="entry name" value="Rep_1"/>
    <property type="match status" value="1"/>
</dbReference>
<dbReference type="EMBL" id="LN853938">
    <property type="protein sequence ID" value="CRY97133.1"/>
    <property type="molecule type" value="Genomic_DNA"/>
</dbReference>
<proteinExistence type="predicted"/>
<evidence type="ECO:0008006" key="3">
    <source>
        <dbReference type="Google" id="ProtNLM"/>
    </source>
</evidence>
<geneLocation type="plasmid" evidence="2">
    <name>pRGFK1377</name>
</geneLocation>
<organism evidence="2">
    <name type="scientific">uncultured prokaryote</name>
    <dbReference type="NCBI Taxonomy" id="198431"/>
    <lineage>
        <taxon>unclassified sequences</taxon>
        <taxon>environmental samples</taxon>
    </lineage>
</organism>
<dbReference type="GO" id="GO:0006260">
    <property type="term" value="P:DNA replication"/>
    <property type="evidence" value="ECO:0007669"/>
    <property type="project" value="UniProtKB-KW"/>
</dbReference>
<name>A0A0H5Q5H8_9ZZZZ</name>
<evidence type="ECO:0000256" key="1">
    <source>
        <dbReference type="ARBA" id="ARBA00022705"/>
    </source>
</evidence>
<keyword evidence="2" id="KW-0614">Plasmid</keyword>
<dbReference type="GO" id="GO:0003677">
    <property type="term" value="F:DNA binding"/>
    <property type="evidence" value="ECO:0007669"/>
    <property type="project" value="InterPro"/>
</dbReference>
<protein>
    <recommendedName>
        <fullName evidence="3">Replication protein</fullName>
    </recommendedName>
</protein>
<evidence type="ECO:0000313" key="2">
    <source>
        <dbReference type="EMBL" id="CRY97133.1"/>
    </source>
</evidence>
<sequence>MGSARLARLYEVAGWEDYAMRAAGCCTWLQYGANSQGERKLQAGNFCDLRLCPVCTGRRAMKNALKLSQVMNETEVRHGYQFLFLTLTVESCEGDKLGPALSQLTKGWDRLMRQRPVLRAVKGWFRAIEITHGEMGYHPHIHAILAVEPGYFKRSSGQYITQAEWVRRWQMALKVSYKPIVHIQKTKAGKGGMGAALEAAKYTTKDSEYIDRDLDEREGARIVVDYTKALHKRRLVAFGGCMKEIAAQLGADRDDGDLVHVDGDGVRDDLAELIEDYGWHFGAGDYILTSRRVNPLRVVKADA</sequence>
<accession>A0A0H5Q5H8</accession>
<dbReference type="AlphaFoldDB" id="A0A0H5Q5H8"/>
<keyword evidence="1" id="KW-0235">DNA replication</keyword>
<reference evidence="2" key="2">
    <citation type="submission" date="2015-07" db="EMBL/GenBank/DDBJ databases">
        <title>Plasmids, circular viruses and viroids from rat gut.</title>
        <authorList>
            <person name="Jorgensen T.J."/>
            <person name="Hansen M.A."/>
            <person name="Xu Z."/>
            <person name="Tabak M.A."/>
            <person name="Sorensen S.J."/>
            <person name="Hansen L.H."/>
        </authorList>
    </citation>
    <scope>NUCLEOTIDE SEQUENCE</scope>
    <source>
        <plasmid evidence="2">pRGFK1377</plasmid>
    </source>
</reference>